<keyword evidence="4" id="KW-1185">Reference proteome</keyword>
<evidence type="ECO:0000259" key="2">
    <source>
        <dbReference type="PROSITE" id="PS51464"/>
    </source>
</evidence>
<name>A0A4V3D7D5_9GAMM</name>
<evidence type="ECO:0000256" key="1">
    <source>
        <dbReference type="ARBA" id="ARBA00022737"/>
    </source>
</evidence>
<dbReference type="GO" id="GO:1901135">
    <property type="term" value="P:carbohydrate derivative metabolic process"/>
    <property type="evidence" value="ECO:0007669"/>
    <property type="project" value="InterPro"/>
</dbReference>
<dbReference type="OrthoDB" id="9761808at2"/>
<sequence>MNTVTPTLMETEARETPQRLIEQAARNAATLSSLCSRLRNQAPVACMMIGRGTSDHAGVFGKYLIEIELGVPVFPAAPSIATVYDKQLRLHNMLAIAISQSGKSPDIIRQAEYAKEGGALVLAMVNDEHSPLAQIADVVLPLMAGTEQAVAATKSYLCSLSLLLQLVAQWKQDAALIEALEKLPRHLMAACNTSTQLRPEMLQNTEHLICLGRGLGYAIGKEMALKLKEVCSLHAEAFSSAEFLHGPIALANRPLSVLDIGIQDEAWQAHKVQVEHLRSRNIGPIALSCPVRDVHPRLQPLLLMQRFYLDVAAVAVARGFNPDAPTGLKKVTATL</sequence>
<dbReference type="PROSITE" id="PS51464">
    <property type="entry name" value="SIS"/>
    <property type="match status" value="2"/>
</dbReference>
<dbReference type="SUPFAM" id="SSF53697">
    <property type="entry name" value="SIS domain"/>
    <property type="match status" value="1"/>
</dbReference>
<dbReference type="InterPro" id="IPR001347">
    <property type="entry name" value="SIS_dom"/>
</dbReference>
<gene>
    <name evidence="3" type="ORF">EV696_11069</name>
</gene>
<dbReference type="PANTHER" id="PTHR10937:SF8">
    <property type="entry name" value="AMINOTRANSFERASE-RELATED"/>
    <property type="match status" value="1"/>
</dbReference>
<dbReference type="InterPro" id="IPR035490">
    <property type="entry name" value="GlmS/FrlB_SIS"/>
</dbReference>
<proteinExistence type="predicted"/>
<organism evidence="3 4">
    <name type="scientific">Permianibacter aggregans</name>
    <dbReference type="NCBI Taxonomy" id="1510150"/>
    <lineage>
        <taxon>Bacteria</taxon>
        <taxon>Pseudomonadati</taxon>
        <taxon>Pseudomonadota</taxon>
        <taxon>Gammaproteobacteria</taxon>
        <taxon>Pseudomonadales</taxon>
        <taxon>Pseudomonadaceae</taxon>
        <taxon>Permianibacter</taxon>
    </lineage>
</organism>
<accession>A0A4V3D7D5</accession>
<dbReference type="CDD" id="cd05008">
    <property type="entry name" value="SIS_GlmS_GlmD_1"/>
    <property type="match status" value="1"/>
</dbReference>
<dbReference type="EMBL" id="SNYM01000010">
    <property type="protein sequence ID" value="TDQ47477.1"/>
    <property type="molecule type" value="Genomic_DNA"/>
</dbReference>
<dbReference type="InterPro" id="IPR046348">
    <property type="entry name" value="SIS_dom_sf"/>
</dbReference>
<reference evidence="3 4" key="1">
    <citation type="submission" date="2019-03" db="EMBL/GenBank/DDBJ databases">
        <title>Genomic Encyclopedia of Type Strains, Phase IV (KMG-IV): sequencing the most valuable type-strain genomes for metagenomic binning, comparative biology and taxonomic classification.</title>
        <authorList>
            <person name="Goeker M."/>
        </authorList>
    </citation>
    <scope>NUCLEOTIDE SEQUENCE [LARGE SCALE GENOMIC DNA]</scope>
    <source>
        <strain evidence="3 4">DSM 103792</strain>
    </source>
</reference>
<dbReference type="InterPro" id="IPR035466">
    <property type="entry name" value="GlmS/AgaS_SIS"/>
</dbReference>
<dbReference type="AlphaFoldDB" id="A0A4V3D7D5"/>
<comment type="caution">
    <text evidence="3">The sequence shown here is derived from an EMBL/GenBank/DDBJ whole genome shotgun (WGS) entry which is preliminary data.</text>
</comment>
<feature type="domain" description="SIS" evidence="2">
    <location>
        <begin position="197"/>
        <end position="335"/>
    </location>
</feature>
<feature type="domain" description="SIS" evidence="2">
    <location>
        <begin position="34"/>
        <end position="182"/>
    </location>
</feature>
<keyword evidence="1" id="KW-0677">Repeat</keyword>
<dbReference type="RefSeq" id="WP_133591117.1">
    <property type="nucleotide sequence ID" value="NZ_CP037953.1"/>
</dbReference>
<dbReference type="Gene3D" id="3.40.50.10490">
    <property type="entry name" value="Glucose-6-phosphate isomerase like protein, domain 1"/>
    <property type="match status" value="2"/>
</dbReference>
<dbReference type="Proteomes" id="UP000295375">
    <property type="component" value="Unassembled WGS sequence"/>
</dbReference>
<dbReference type="GO" id="GO:0097367">
    <property type="term" value="F:carbohydrate derivative binding"/>
    <property type="evidence" value="ECO:0007669"/>
    <property type="project" value="InterPro"/>
</dbReference>
<dbReference type="PANTHER" id="PTHR10937">
    <property type="entry name" value="GLUCOSAMINE--FRUCTOSE-6-PHOSPHATE AMINOTRANSFERASE, ISOMERIZING"/>
    <property type="match status" value="1"/>
</dbReference>
<dbReference type="Pfam" id="PF01380">
    <property type="entry name" value="SIS"/>
    <property type="match status" value="2"/>
</dbReference>
<evidence type="ECO:0000313" key="4">
    <source>
        <dbReference type="Proteomes" id="UP000295375"/>
    </source>
</evidence>
<protein>
    <submittedName>
        <fullName evidence="3">Glutamine--fructose-6-phosphate transaminase</fullName>
    </submittedName>
</protein>
<evidence type="ECO:0000313" key="3">
    <source>
        <dbReference type="EMBL" id="TDQ47477.1"/>
    </source>
</evidence>
<dbReference type="NCBIfam" id="NF046059">
    <property type="entry name" value="NagB_SO3506"/>
    <property type="match status" value="1"/>
</dbReference>
<dbReference type="CDD" id="cd05009">
    <property type="entry name" value="SIS_GlmS_GlmD_2"/>
    <property type="match status" value="1"/>
</dbReference>